<dbReference type="Gene3D" id="3.30.530.20">
    <property type="match status" value="1"/>
</dbReference>
<proteinExistence type="predicted"/>
<dbReference type="SUPFAM" id="SSF55961">
    <property type="entry name" value="Bet v1-like"/>
    <property type="match status" value="1"/>
</dbReference>
<dbReference type="InterPro" id="IPR023393">
    <property type="entry name" value="START-like_dom_sf"/>
</dbReference>
<gene>
    <name evidence="1" type="ORF">GCM10009554_20410</name>
</gene>
<dbReference type="EMBL" id="BAAAHK010000004">
    <property type="protein sequence ID" value="GAA0934442.1"/>
    <property type="molecule type" value="Genomic_DNA"/>
</dbReference>
<organism evidence="1 2">
    <name type="scientific">Kribbella koreensis</name>
    <dbReference type="NCBI Taxonomy" id="57909"/>
    <lineage>
        <taxon>Bacteria</taxon>
        <taxon>Bacillati</taxon>
        <taxon>Actinomycetota</taxon>
        <taxon>Actinomycetes</taxon>
        <taxon>Propionibacteriales</taxon>
        <taxon>Kribbellaceae</taxon>
        <taxon>Kribbella</taxon>
    </lineage>
</organism>
<reference evidence="1 2" key="1">
    <citation type="journal article" date="2019" name="Int. J. Syst. Evol. Microbiol.">
        <title>The Global Catalogue of Microorganisms (GCM) 10K type strain sequencing project: providing services to taxonomists for standard genome sequencing and annotation.</title>
        <authorList>
            <consortium name="The Broad Institute Genomics Platform"/>
            <consortium name="The Broad Institute Genome Sequencing Center for Infectious Disease"/>
            <person name="Wu L."/>
            <person name="Ma J."/>
        </authorList>
    </citation>
    <scope>NUCLEOTIDE SEQUENCE [LARGE SCALE GENOMIC DNA]</scope>
    <source>
        <strain evidence="1 2">JCM 10977</strain>
    </source>
</reference>
<protein>
    <recommendedName>
        <fullName evidence="3">Polyketide cyclase/dehydrase/lipid transport protein</fullName>
    </recommendedName>
</protein>
<evidence type="ECO:0008006" key="3">
    <source>
        <dbReference type="Google" id="ProtNLM"/>
    </source>
</evidence>
<evidence type="ECO:0000313" key="2">
    <source>
        <dbReference type="Proteomes" id="UP001500542"/>
    </source>
</evidence>
<name>A0ABN1PZ41_9ACTN</name>
<comment type="caution">
    <text evidence="1">The sequence shown here is derived from an EMBL/GenBank/DDBJ whole genome shotgun (WGS) entry which is preliminary data.</text>
</comment>
<dbReference type="Proteomes" id="UP001500542">
    <property type="component" value="Unassembled WGS sequence"/>
</dbReference>
<sequence>MEQATLHIEGPAADVLLDANALPSWNEAFLSIDGPATPAVGQRYQLRVRPGLTGWLEYTAISPTRIDITWQVPGFREVGVWEIDQSRVTHSFEHTGPLAAVLRPAYRGIAAVRLQRLSVEVGARLAVSAQ</sequence>
<dbReference type="RefSeq" id="WP_343967320.1">
    <property type="nucleotide sequence ID" value="NZ_BAAAHK010000004.1"/>
</dbReference>
<accession>A0ABN1PZ41</accession>
<keyword evidence="2" id="KW-1185">Reference proteome</keyword>
<evidence type="ECO:0000313" key="1">
    <source>
        <dbReference type="EMBL" id="GAA0934442.1"/>
    </source>
</evidence>